<gene>
    <name evidence="1" type="ORF">VTL71DRAFT_3080</name>
</gene>
<dbReference type="Proteomes" id="UP001595075">
    <property type="component" value="Unassembled WGS sequence"/>
</dbReference>
<reference evidence="1 2" key="1">
    <citation type="journal article" date="2024" name="Commun. Biol.">
        <title>Comparative genomic analysis of thermophilic fungi reveals convergent evolutionary adaptations and gene losses.</title>
        <authorList>
            <person name="Steindorff A.S."/>
            <person name="Aguilar-Pontes M.V."/>
            <person name="Robinson A.J."/>
            <person name="Andreopoulos B."/>
            <person name="LaButti K."/>
            <person name="Kuo A."/>
            <person name="Mondo S."/>
            <person name="Riley R."/>
            <person name="Otillar R."/>
            <person name="Haridas S."/>
            <person name="Lipzen A."/>
            <person name="Grimwood J."/>
            <person name="Schmutz J."/>
            <person name="Clum A."/>
            <person name="Reid I.D."/>
            <person name="Moisan M.C."/>
            <person name="Butler G."/>
            <person name="Nguyen T.T.M."/>
            <person name="Dewar K."/>
            <person name="Conant G."/>
            <person name="Drula E."/>
            <person name="Henrissat B."/>
            <person name="Hansel C."/>
            <person name="Singer S."/>
            <person name="Hutchinson M.I."/>
            <person name="de Vries R.P."/>
            <person name="Natvig D.O."/>
            <person name="Powell A.J."/>
            <person name="Tsang A."/>
            <person name="Grigoriev I.V."/>
        </authorList>
    </citation>
    <scope>NUCLEOTIDE SEQUENCE [LARGE SCALE GENOMIC DNA]</scope>
    <source>
        <strain evidence="1 2">CBS 494.80</strain>
    </source>
</reference>
<protein>
    <submittedName>
        <fullName evidence="1">Uncharacterized protein</fullName>
    </submittedName>
</protein>
<evidence type="ECO:0000313" key="1">
    <source>
        <dbReference type="EMBL" id="KAL2065410.1"/>
    </source>
</evidence>
<accession>A0ABR4C6U5</accession>
<keyword evidence="2" id="KW-1185">Reference proteome</keyword>
<organism evidence="1 2">
    <name type="scientific">Oculimacula yallundae</name>
    <dbReference type="NCBI Taxonomy" id="86028"/>
    <lineage>
        <taxon>Eukaryota</taxon>
        <taxon>Fungi</taxon>
        <taxon>Dikarya</taxon>
        <taxon>Ascomycota</taxon>
        <taxon>Pezizomycotina</taxon>
        <taxon>Leotiomycetes</taxon>
        <taxon>Helotiales</taxon>
        <taxon>Ploettnerulaceae</taxon>
        <taxon>Oculimacula</taxon>
    </lineage>
</organism>
<dbReference type="EMBL" id="JAZHXI010000012">
    <property type="protein sequence ID" value="KAL2065410.1"/>
    <property type="molecule type" value="Genomic_DNA"/>
</dbReference>
<evidence type="ECO:0000313" key="2">
    <source>
        <dbReference type="Proteomes" id="UP001595075"/>
    </source>
</evidence>
<name>A0ABR4C6U5_9HELO</name>
<sequence>MDQGQPRLFKLHSISAKSSVSSGHRSLSIFKEHSATITSTTRFCIQSYKLLLYFNHLSLDMASLSEVIRTVKSIVDNATELMVDLDWPISGLRSCFELCSGTKLVKWHLEVQGTYGSKVHDRKFREVQGRIDKCLKSASRKTHALRLWTERGEIPDPRIVSYRHLVILALRKVLQALECFCELKGNQRGIVFEYLKKCYGFMIGLGQLLYPYKDGDSWFTECGSFLDLDLPDFRLDGKVFRQVPANPTLPGQIMDGSQIPMTHLPSWPEPALAVRTRGPYGPALSRNLYRKLQVADERVPFIQEAPNYQLFENSYQYPFSSYENVKSRFIEQPNTYSPLPEYTSSFQIFQEPTPPSSNESSFRQL</sequence>
<comment type="caution">
    <text evidence="1">The sequence shown here is derived from an EMBL/GenBank/DDBJ whole genome shotgun (WGS) entry which is preliminary data.</text>
</comment>
<proteinExistence type="predicted"/>